<sequence>MRVTVTETIHFGEIEVVTGDSATTATYLDDQPLRVTVRRPGPRTDTRIPIGTRDGAALAVDIDGRPVAISAGRARLTSKSYEIRATFDDSRLVFRPKDMSSSELVSESAGSWNNRLGDITRLNDGSVLVVWRQPFTVARTTIAPPLPSREQALVAVAIGSAIGTGGLSMTTILASAFNAMFD</sequence>
<name>A0ABU7MNT0_9ACTN</name>
<keyword evidence="3" id="KW-1185">Reference proteome</keyword>
<dbReference type="EMBL" id="JAZDUE010000002">
    <property type="protein sequence ID" value="MEE4021989.1"/>
    <property type="molecule type" value="Genomic_DNA"/>
</dbReference>
<keyword evidence="1" id="KW-0472">Membrane</keyword>
<evidence type="ECO:0008006" key="4">
    <source>
        <dbReference type="Google" id="ProtNLM"/>
    </source>
</evidence>
<protein>
    <recommendedName>
        <fullName evidence="4">FHA domain-containing protein</fullName>
    </recommendedName>
</protein>
<gene>
    <name evidence="2" type="ORF">V1Y59_02770</name>
</gene>
<evidence type="ECO:0000313" key="2">
    <source>
        <dbReference type="EMBL" id="MEE4021989.1"/>
    </source>
</evidence>
<comment type="caution">
    <text evidence="2">The sequence shown here is derived from an EMBL/GenBank/DDBJ whole genome shotgun (WGS) entry which is preliminary data.</text>
</comment>
<evidence type="ECO:0000313" key="3">
    <source>
        <dbReference type="Proteomes" id="UP001335729"/>
    </source>
</evidence>
<dbReference type="RefSeq" id="WP_330503312.1">
    <property type="nucleotide sequence ID" value="NZ_JAZDUE010000002.1"/>
</dbReference>
<keyword evidence="1" id="KW-0812">Transmembrane</keyword>
<organism evidence="2 3">
    <name type="scientific">Gordonia prachuapensis</name>
    <dbReference type="NCBI Taxonomy" id="3115651"/>
    <lineage>
        <taxon>Bacteria</taxon>
        <taxon>Bacillati</taxon>
        <taxon>Actinomycetota</taxon>
        <taxon>Actinomycetes</taxon>
        <taxon>Mycobacteriales</taxon>
        <taxon>Gordoniaceae</taxon>
        <taxon>Gordonia</taxon>
    </lineage>
</organism>
<keyword evidence="1" id="KW-1133">Transmembrane helix</keyword>
<dbReference type="Proteomes" id="UP001335729">
    <property type="component" value="Unassembled WGS sequence"/>
</dbReference>
<reference evidence="2 3" key="1">
    <citation type="submission" date="2024-01" db="EMBL/GenBank/DDBJ databases">
        <title>Draft genome sequence of Gordonia sp. PKS22-38.</title>
        <authorList>
            <person name="Suphannarot A."/>
            <person name="Mingma R."/>
        </authorList>
    </citation>
    <scope>NUCLEOTIDE SEQUENCE [LARGE SCALE GENOMIC DNA]</scope>
    <source>
        <strain evidence="2 3">PKS22-38</strain>
    </source>
</reference>
<proteinExistence type="predicted"/>
<accession>A0ABU7MNT0</accession>
<evidence type="ECO:0000256" key="1">
    <source>
        <dbReference type="SAM" id="Phobius"/>
    </source>
</evidence>
<feature type="transmembrane region" description="Helical" evidence="1">
    <location>
        <begin position="152"/>
        <end position="177"/>
    </location>
</feature>